<sequence length="62" mass="6444">MKSHLKNLSSLDRKQMKSINGGRIPCPANNDCGAGNCCIAGACHPISDAGPKYGLCTAIILD</sequence>
<proteinExistence type="predicted"/>
<gene>
    <name evidence="1" type="ORF">JHL15_13280</name>
</gene>
<reference evidence="2" key="1">
    <citation type="submission" date="2021-01" db="EMBL/GenBank/DDBJ databases">
        <title>Genome public.</title>
        <authorList>
            <person name="Liu C."/>
            <person name="Sun Q."/>
        </authorList>
    </citation>
    <scope>NUCLEOTIDE SEQUENCE [LARGE SCALE GENOMIC DNA]</scope>
    <source>
        <strain evidence="2">YIM B02567</strain>
    </source>
</reference>
<evidence type="ECO:0008006" key="3">
    <source>
        <dbReference type="Google" id="ProtNLM"/>
    </source>
</evidence>
<keyword evidence="2" id="KW-1185">Reference proteome</keyword>
<evidence type="ECO:0000313" key="1">
    <source>
        <dbReference type="EMBL" id="MBK1896734.1"/>
    </source>
</evidence>
<evidence type="ECO:0000313" key="2">
    <source>
        <dbReference type="Proteomes" id="UP000628669"/>
    </source>
</evidence>
<name>A0ABS1FX07_9FLAO</name>
<organism evidence="1 2">
    <name type="scientific">Chryseobacterium paridis</name>
    <dbReference type="NCBI Taxonomy" id="2800328"/>
    <lineage>
        <taxon>Bacteria</taxon>
        <taxon>Pseudomonadati</taxon>
        <taxon>Bacteroidota</taxon>
        <taxon>Flavobacteriia</taxon>
        <taxon>Flavobacteriales</taxon>
        <taxon>Weeksellaceae</taxon>
        <taxon>Chryseobacterium group</taxon>
        <taxon>Chryseobacterium</taxon>
    </lineage>
</organism>
<dbReference type="EMBL" id="JAENHK010000010">
    <property type="protein sequence ID" value="MBK1896734.1"/>
    <property type="molecule type" value="Genomic_DNA"/>
</dbReference>
<accession>A0ABS1FX07</accession>
<protein>
    <recommendedName>
        <fullName evidence="3">Bacteriocin</fullName>
    </recommendedName>
</protein>
<dbReference type="RefSeq" id="WP_200246440.1">
    <property type="nucleotide sequence ID" value="NZ_JAENHK010000010.1"/>
</dbReference>
<comment type="caution">
    <text evidence="1">The sequence shown here is derived from an EMBL/GenBank/DDBJ whole genome shotgun (WGS) entry which is preliminary data.</text>
</comment>
<dbReference type="Proteomes" id="UP000628669">
    <property type="component" value="Unassembled WGS sequence"/>
</dbReference>